<accession>A0A1J7I4L2</accession>
<sequence>MPGVLLRESRLHPGTNAVPDEAKWAHMSTGPAEQRSEVVVKIKISKGSNLAEHKLALDVANPIADTAYEPFLIRPRHLATHEHLAPSYKDAAQIAVVIVIDGMVKADRQYSGTLPIIYALENSGRTTVSVDPTLSLFVTHYNQPSSTLARPSRLSLRVFWATLPSLSVSLCIRASYWISLTNTYVWRDIIT</sequence>
<dbReference type="AlphaFoldDB" id="A0A1J7I4L2"/>
<dbReference type="EMBL" id="KV875122">
    <property type="protein sequence ID" value="OIW22315.1"/>
    <property type="molecule type" value="Genomic_DNA"/>
</dbReference>
<keyword evidence="2" id="KW-1185">Reference proteome</keyword>
<protein>
    <submittedName>
        <fullName evidence="1">Uncharacterized protein</fullName>
    </submittedName>
</protein>
<dbReference type="Proteomes" id="UP000182658">
    <property type="component" value="Unassembled WGS sequence"/>
</dbReference>
<name>A0A1J7I4L2_9PEZI</name>
<organism evidence="1 2">
    <name type="scientific">Coniochaeta ligniaria NRRL 30616</name>
    <dbReference type="NCBI Taxonomy" id="1408157"/>
    <lineage>
        <taxon>Eukaryota</taxon>
        <taxon>Fungi</taxon>
        <taxon>Dikarya</taxon>
        <taxon>Ascomycota</taxon>
        <taxon>Pezizomycotina</taxon>
        <taxon>Sordariomycetes</taxon>
        <taxon>Sordariomycetidae</taxon>
        <taxon>Coniochaetales</taxon>
        <taxon>Coniochaetaceae</taxon>
        <taxon>Coniochaeta</taxon>
    </lineage>
</organism>
<gene>
    <name evidence="1" type="ORF">CONLIGDRAFT_650657</name>
</gene>
<dbReference type="InParanoid" id="A0A1J7I4L2"/>
<evidence type="ECO:0000313" key="2">
    <source>
        <dbReference type="Proteomes" id="UP000182658"/>
    </source>
</evidence>
<reference evidence="1 2" key="1">
    <citation type="submission" date="2016-10" db="EMBL/GenBank/DDBJ databases">
        <title>Draft genome sequence of Coniochaeta ligniaria NRRL30616, a lignocellulolytic fungus for bioabatement of inhibitors in plant biomass hydrolysates.</title>
        <authorList>
            <consortium name="DOE Joint Genome Institute"/>
            <person name="Jimenez D.J."/>
            <person name="Hector R.E."/>
            <person name="Riley R."/>
            <person name="Sun H."/>
            <person name="Grigoriev I.V."/>
            <person name="Van Elsas J.D."/>
            <person name="Nichols N.N."/>
        </authorList>
    </citation>
    <scope>NUCLEOTIDE SEQUENCE [LARGE SCALE GENOMIC DNA]</scope>
    <source>
        <strain evidence="1 2">NRRL 30616</strain>
    </source>
</reference>
<proteinExistence type="predicted"/>
<evidence type="ECO:0000313" key="1">
    <source>
        <dbReference type="EMBL" id="OIW22315.1"/>
    </source>
</evidence>